<dbReference type="Pfam" id="PF12362">
    <property type="entry name" value="DUF3646"/>
    <property type="match status" value="1"/>
</dbReference>
<dbReference type="SMART" id="SM00382">
    <property type="entry name" value="AAA"/>
    <property type="match status" value="1"/>
</dbReference>
<feature type="domain" description="AAA+ ATPase" evidence="13">
    <location>
        <begin position="51"/>
        <end position="198"/>
    </location>
</feature>
<dbReference type="NCBIfam" id="NF006585">
    <property type="entry name" value="PRK09111.1"/>
    <property type="match status" value="1"/>
</dbReference>
<dbReference type="Pfam" id="PF12169">
    <property type="entry name" value="DNA_pol3_gamma3"/>
    <property type="match status" value="1"/>
</dbReference>
<dbReference type="Gene3D" id="3.40.50.300">
    <property type="entry name" value="P-loop containing nucleotide triphosphate hydrolases"/>
    <property type="match status" value="1"/>
</dbReference>
<dbReference type="InterPro" id="IPR027417">
    <property type="entry name" value="P-loop_NTPase"/>
</dbReference>
<comment type="similarity">
    <text evidence="1 11">Belongs to the DnaX/STICHEL family.</text>
</comment>
<dbReference type="OrthoDB" id="9810148at2"/>
<evidence type="ECO:0000256" key="11">
    <source>
        <dbReference type="RuleBase" id="RU364063"/>
    </source>
</evidence>
<dbReference type="AlphaFoldDB" id="A0A1N7JCL1"/>
<dbReference type="GO" id="GO:0009360">
    <property type="term" value="C:DNA polymerase III complex"/>
    <property type="evidence" value="ECO:0007669"/>
    <property type="project" value="InterPro"/>
</dbReference>
<evidence type="ECO:0000256" key="8">
    <source>
        <dbReference type="ARBA" id="ARBA00022840"/>
    </source>
</evidence>
<dbReference type="RefSeq" id="WP_084194663.1">
    <property type="nucleotide sequence ID" value="NZ_FTOA01000002.1"/>
</dbReference>
<evidence type="ECO:0000256" key="12">
    <source>
        <dbReference type="SAM" id="MobiDB-lite"/>
    </source>
</evidence>
<name>A0A1N7JCL1_9PROT</name>
<dbReference type="FunFam" id="1.10.8.60:FF:000013">
    <property type="entry name" value="DNA polymerase III subunit gamma/tau"/>
    <property type="match status" value="1"/>
</dbReference>
<keyword evidence="6 11" id="KW-0547">Nucleotide-binding</keyword>
<dbReference type="Pfam" id="PF13177">
    <property type="entry name" value="DNA_pol3_delta2"/>
    <property type="match status" value="1"/>
</dbReference>
<dbReference type="InterPro" id="IPR050238">
    <property type="entry name" value="DNA_Rep/Repair_Clamp_Loader"/>
</dbReference>
<feature type="compositionally biased region" description="Pro residues" evidence="12">
    <location>
        <begin position="484"/>
        <end position="508"/>
    </location>
</feature>
<dbReference type="PANTHER" id="PTHR11669:SF0">
    <property type="entry name" value="PROTEIN STICHEL-LIKE 2"/>
    <property type="match status" value="1"/>
</dbReference>
<dbReference type="InterPro" id="IPR022754">
    <property type="entry name" value="DNA_pol_III_gamma-3"/>
</dbReference>
<comment type="catalytic activity">
    <reaction evidence="10 11">
        <text>DNA(n) + a 2'-deoxyribonucleoside 5'-triphosphate = DNA(n+1) + diphosphate</text>
        <dbReference type="Rhea" id="RHEA:22508"/>
        <dbReference type="Rhea" id="RHEA-COMP:17339"/>
        <dbReference type="Rhea" id="RHEA-COMP:17340"/>
        <dbReference type="ChEBI" id="CHEBI:33019"/>
        <dbReference type="ChEBI" id="CHEBI:61560"/>
        <dbReference type="ChEBI" id="CHEBI:173112"/>
        <dbReference type="EC" id="2.7.7.7"/>
    </reaction>
</comment>
<evidence type="ECO:0000256" key="10">
    <source>
        <dbReference type="ARBA" id="ARBA00049244"/>
    </source>
</evidence>
<accession>A0A1N7JCL1</accession>
<feature type="compositionally biased region" description="Acidic residues" evidence="12">
    <location>
        <begin position="647"/>
        <end position="657"/>
    </location>
</feature>
<evidence type="ECO:0000313" key="15">
    <source>
        <dbReference type="Proteomes" id="UP000185678"/>
    </source>
</evidence>
<keyword evidence="5" id="KW-0479">Metal-binding</keyword>
<dbReference type="Gene3D" id="1.20.272.10">
    <property type="match status" value="1"/>
</dbReference>
<dbReference type="EC" id="2.7.7.7" evidence="11"/>
<dbReference type="Proteomes" id="UP000185678">
    <property type="component" value="Unassembled WGS sequence"/>
</dbReference>
<evidence type="ECO:0000256" key="3">
    <source>
        <dbReference type="ARBA" id="ARBA00022695"/>
    </source>
</evidence>
<keyword evidence="3 11" id="KW-0548">Nucleotidyltransferase</keyword>
<protein>
    <recommendedName>
        <fullName evidence="11">DNA polymerase III subunit gamma/tau</fullName>
        <ecNumber evidence="11">2.7.7.7</ecNumber>
    </recommendedName>
</protein>
<keyword evidence="4 11" id="KW-0235">DNA replication</keyword>
<dbReference type="CDD" id="cd00009">
    <property type="entry name" value="AAA"/>
    <property type="match status" value="1"/>
</dbReference>
<dbReference type="Pfam" id="PF22608">
    <property type="entry name" value="DNAX_ATPase_lid"/>
    <property type="match status" value="1"/>
</dbReference>
<dbReference type="PRINTS" id="PR01217">
    <property type="entry name" value="PRICHEXTENSN"/>
</dbReference>
<dbReference type="STRING" id="80876.SAMN05421779_102103"/>
<reference evidence="14 15" key="1">
    <citation type="submission" date="2017-01" db="EMBL/GenBank/DDBJ databases">
        <authorList>
            <person name="Mah S.A."/>
            <person name="Swanson W.J."/>
            <person name="Moy G.W."/>
            <person name="Vacquier V.D."/>
        </authorList>
    </citation>
    <scope>NUCLEOTIDE SEQUENCE [LARGE SCALE GENOMIC DNA]</scope>
    <source>
        <strain evidence="14 15">DSM 11589</strain>
    </source>
</reference>
<feature type="compositionally biased region" description="Low complexity" evidence="12">
    <location>
        <begin position="466"/>
        <end position="483"/>
    </location>
</feature>
<feature type="region of interest" description="Disordered" evidence="12">
    <location>
        <begin position="637"/>
        <end position="660"/>
    </location>
</feature>
<dbReference type="EMBL" id="FTOA01000002">
    <property type="protein sequence ID" value="SIS47045.1"/>
    <property type="molecule type" value="Genomic_DNA"/>
</dbReference>
<dbReference type="NCBIfam" id="TIGR02397">
    <property type="entry name" value="dnaX_nterm"/>
    <property type="match status" value="1"/>
</dbReference>
<dbReference type="CDD" id="cd18137">
    <property type="entry name" value="HLD_clamp_pol_III_gamma_tau"/>
    <property type="match status" value="1"/>
</dbReference>
<dbReference type="GO" id="GO:0003677">
    <property type="term" value="F:DNA binding"/>
    <property type="evidence" value="ECO:0007669"/>
    <property type="project" value="InterPro"/>
</dbReference>
<keyword evidence="7" id="KW-0862">Zinc</keyword>
<evidence type="ECO:0000313" key="14">
    <source>
        <dbReference type="EMBL" id="SIS47045.1"/>
    </source>
</evidence>
<feature type="compositionally biased region" description="Pro residues" evidence="12">
    <location>
        <begin position="418"/>
        <end position="440"/>
    </location>
</feature>
<keyword evidence="8 11" id="KW-0067">ATP-binding</keyword>
<dbReference type="InterPro" id="IPR012763">
    <property type="entry name" value="DNA_pol_III_sug/sutau_N"/>
</dbReference>
<evidence type="ECO:0000259" key="13">
    <source>
        <dbReference type="SMART" id="SM00382"/>
    </source>
</evidence>
<keyword evidence="2 11" id="KW-0808">Transferase</keyword>
<evidence type="ECO:0000256" key="4">
    <source>
        <dbReference type="ARBA" id="ARBA00022705"/>
    </source>
</evidence>
<feature type="region of interest" description="Disordered" evidence="12">
    <location>
        <begin position="463"/>
        <end position="516"/>
    </location>
</feature>
<dbReference type="InterPro" id="IPR003593">
    <property type="entry name" value="AAA+_ATPase"/>
</dbReference>
<dbReference type="GO" id="GO:0006261">
    <property type="term" value="P:DNA-templated DNA replication"/>
    <property type="evidence" value="ECO:0007669"/>
    <property type="project" value="TreeGrafter"/>
</dbReference>
<dbReference type="FunFam" id="1.20.272.10:FF:000003">
    <property type="entry name" value="DNA polymerase III subunit gamma/tau"/>
    <property type="match status" value="1"/>
</dbReference>
<evidence type="ECO:0000256" key="6">
    <source>
        <dbReference type="ARBA" id="ARBA00022741"/>
    </source>
</evidence>
<dbReference type="GO" id="GO:0003887">
    <property type="term" value="F:DNA-directed DNA polymerase activity"/>
    <property type="evidence" value="ECO:0007669"/>
    <property type="project" value="UniProtKB-KW"/>
</dbReference>
<proteinExistence type="inferred from homology"/>
<dbReference type="InterPro" id="IPR008921">
    <property type="entry name" value="DNA_pol3_clamp-load_cplx_C"/>
</dbReference>
<sequence>MSDQTEPSSVATSEAAYRVLARKYRPADFSTLIGQQALVRTLSNAIRTGRLAQAYVLTGVRGVGKTTTARIIARCLNCIGLDGTGGPTVEPCGQCEHCRAIAEDRHVDVFEMDAASRTGVGDIRELIEGVRYRPTSARYKIYIIDEVHMLSTGAFNALLKTLEEPPEHVKFIFATTEIRKVPVTVLSRCQRFDLRRVTAETLADHFTRIAAAEQARIEDGALRLVARAADGSVRDGLSLLDQAIAQAGAGAGGDGMVTEQQVRDMLGLADRAVVFDLFDAVMRGDIQTALTLLNDQYAAGADPVVVLNDMLELTHWLTRLKVTPASADDPMAAETERVRGKDMAGRLAVPVLTRTWQMLLKGISEARSASSTLQATEMCLIRLSYAADLPSPVEALAKLQAAGGPAGNPPLAGGAPNRPSPSPASPTVPTSSPAPVPAPVEPPAPVPVRPPVPSVPPAPVPPVSAPAPAHEVPPWATEELPPADLAPPPVERSVAPPPPPARPAPQPAPDGGGDVLPVPASFDRVVALFRQKREAVLQVHLERDVHLVRYDGRACRIDLRLTPKIPRDFTLQVSKLLSQWTGRPWTISGSEQAGEATLFEQTMTGARANPLVQKILEAFPKASIGLVRDLEEKPLFEALPPAPPETYDPEDGPDAGDPDLLLDFGFHSME</sequence>
<evidence type="ECO:0000256" key="9">
    <source>
        <dbReference type="ARBA" id="ARBA00022932"/>
    </source>
</evidence>
<keyword evidence="9 11" id="KW-0239">DNA-directed DNA polymerase</keyword>
<dbReference type="SUPFAM" id="SSF52540">
    <property type="entry name" value="P-loop containing nucleoside triphosphate hydrolases"/>
    <property type="match status" value="1"/>
</dbReference>
<dbReference type="GO" id="GO:0046872">
    <property type="term" value="F:metal ion binding"/>
    <property type="evidence" value="ECO:0007669"/>
    <property type="project" value="UniProtKB-KW"/>
</dbReference>
<evidence type="ECO:0000256" key="5">
    <source>
        <dbReference type="ARBA" id="ARBA00022723"/>
    </source>
</evidence>
<dbReference type="FunFam" id="3.40.50.300:FF:000014">
    <property type="entry name" value="DNA polymerase III subunit gamma/tau"/>
    <property type="match status" value="1"/>
</dbReference>
<dbReference type="Gene3D" id="1.10.8.60">
    <property type="match status" value="1"/>
</dbReference>
<evidence type="ECO:0000256" key="1">
    <source>
        <dbReference type="ARBA" id="ARBA00006360"/>
    </source>
</evidence>
<dbReference type="SUPFAM" id="SSF48019">
    <property type="entry name" value="post-AAA+ oligomerization domain-like"/>
    <property type="match status" value="1"/>
</dbReference>
<evidence type="ECO:0000256" key="7">
    <source>
        <dbReference type="ARBA" id="ARBA00022833"/>
    </source>
</evidence>
<organism evidence="14 15">
    <name type="scientific">Insolitispirillum peregrinum</name>
    <dbReference type="NCBI Taxonomy" id="80876"/>
    <lineage>
        <taxon>Bacteria</taxon>
        <taxon>Pseudomonadati</taxon>
        <taxon>Pseudomonadota</taxon>
        <taxon>Alphaproteobacteria</taxon>
        <taxon>Rhodospirillales</taxon>
        <taxon>Novispirillaceae</taxon>
        <taxon>Insolitispirillum</taxon>
    </lineage>
</organism>
<keyword evidence="15" id="KW-1185">Reference proteome</keyword>
<comment type="function">
    <text evidence="11">DNA polymerase III is a complex, multichain enzyme responsible for most of the replicative synthesis in bacteria. This DNA polymerase also exhibits 3' to 5' exonuclease activity.</text>
</comment>
<feature type="region of interest" description="Disordered" evidence="12">
    <location>
        <begin position="401"/>
        <end position="440"/>
    </location>
</feature>
<gene>
    <name evidence="11" type="primary">dnaX</name>
    <name evidence="14" type="ORF">SAMN05421779_102103</name>
</gene>
<dbReference type="InterPro" id="IPR022107">
    <property type="entry name" value="DNA_pol_III_gamma/tau_C"/>
</dbReference>
<comment type="subunit">
    <text evidence="11">DNA polymerase III contains a core (composed of alpha, epsilon and theta chains) that associates with a tau subunit. This core dimerizes to form the POLIII' complex. PolIII' associates with the gamma complex (composed of gamma, delta, delta', psi and chi chains) and with the beta chain to form the complete DNA polymerase III complex.</text>
</comment>
<dbReference type="InterPro" id="IPR045085">
    <property type="entry name" value="HLD_clamp_pol_III_gamma_tau"/>
</dbReference>
<dbReference type="PANTHER" id="PTHR11669">
    <property type="entry name" value="REPLICATION FACTOR C / DNA POLYMERASE III GAMMA-TAU SUBUNIT"/>
    <property type="match status" value="1"/>
</dbReference>
<dbReference type="GO" id="GO:0005524">
    <property type="term" value="F:ATP binding"/>
    <property type="evidence" value="ECO:0007669"/>
    <property type="project" value="UniProtKB-KW"/>
</dbReference>
<evidence type="ECO:0000256" key="2">
    <source>
        <dbReference type="ARBA" id="ARBA00022679"/>
    </source>
</evidence>